<proteinExistence type="inferred from homology"/>
<dbReference type="InParanoid" id="A0A3N1HQB4"/>
<dbReference type="InterPro" id="IPR023214">
    <property type="entry name" value="HAD_sf"/>
</dbReference>
<dbReference type="PANTHER" id="PTHR43344">
    <property type="entry name" value="PHOSPHOSERINE PHOSPHATASE"/>
    <property type="match status" value="1"/>
</dbReference>
<name>A0A3N1HQB4_9ACTN</name>
<dbReference type="PANTHER" id="PTHR43344:SF13">
    <property type="entry name" value="PHOSPHATASE RV3661-RELATED"/>
    <property type="match status" value="1"/>
</dbReference>
<reference evidence="5 6" key="1">
    <citation type="journal article" date="2015" name="Stand. Genomic Sci.">
        <title>Genomic Encyclopedia of Bacterial and Archaeal Type Strains, Phase III: the genomes of soil and plant-associated and newly described type strains.</title>
        <authorList>
            <person name="Whitman W.B."/>
            <person name="Woyke T."/>
            <person name="Klenk H.P."/>
            <person name="Zhou Y."/>
            <person name="Lilburn T.G."/>
            <person name="Beck B.J."/>
            <person name="De Vos P."/>
            <person name="Vandamme P."/>
            <person name="Eisen J.A."/>
            <person name="Garrity G."/>
            <person name="Hugenholtz P."/>
            <person name="Kyrpides N.C."/>
        </authorList>
    </citation>
    <scope>NUCLEOTIDE SEQUENCE [LARGE SCALE GENOMIC DNA]</scope>
    <source>
        <strain evidence="5 6">CECT 7306</strain>
    </source>
</reference>
<dbReference type="AlphaFoldDB" id="A0A3N1HQB4"/>
<dbReference type="GO" id="GO:0046872">
    <property type="term" value="F:metal ion binding"/>
    <property type="evidence" value="ECO:0007669"/>
    <property type="project" value="UniProtKB-KW"/>
</dbReference>
<evidence type="ECO:0000256" key="1">
    <source>
        <dbReference type="ARBA" id="ARBA00009184"/>
    </source>
</evidence>
<dbReference type="CDD" id="cd02612">
    <property type="entry name" value="HAD_PGPPase"/>
    <property type="match status" value="1"/>
</dbReference>
<dbReference type="NCBIfam" id="TIGR01490">
    <property type="entry name" value="HAD-SF-IB-hyp1"/>
    <property type="match status" value="1"/>
</dbReference>
<evidence type="ECO:0000256" key="2">
    <source>
        <dbReference type="ARBA" id="ARBA00022723"/>
    </source>
</evidence>
<evidence type="ECO:0000313" key="5">
    <source>
        <dbReference type="EMBL" id="ROP44572.1"/>
    </source>
</evidence>
<dbReference type="SUPFAM" id="SSF56784">
    <property type="entry name" value="HAD-like"/>
    <property type="match status" value="1"/>
</dbReference>
<dbReference type="Gene3D" id="1.20.1440.100">
    <property type="entry name" value="SG protein - dephosphorylation function"/>
    <property type="match status" value="1"/>
</dbReference>
<dbReference type="InterPro" id="IPR036412">
    <property type="entry name" value="HAD-like_sf"/>
</dbReference>
<comment type="similarity">
    <text evidence="1">Belongs to the HAD-like hydrolase superfamily. SerB family.</text>
</comment>
<dbReference type="Gene3D" id="3.40.50.1000">
    <property type="entry name" value="HAD superfamily/HAD-like"/>
    <property type="match status" value="1"/>
</dbReference>
<accession>A0A3N1HQB4</accession>
<evidence type="ECO:0000313" key="6">
    <source>
        <dbReference type="Proteomes" id="UP000276232"/>
    </source>
</evidence>
<dbReference type="RefSeq" id="WP_158674188.1">
    <property type="nucleotide sequence ID" value="NZ_RJKN01000002.1"/>
</dbReference>
<keyword evidence="6" id="KW-1185">Reference proteome</keyword>
<gene>
    <name evidence="5" type="ORF">EDC03_0693</name>
</gene>
<comment type="caution">
    <text evidence="5">The sequence shown here is derived from an EMBL/GenBank/DDBJ whole genome shotgun (WGS) entry which is preliminary data.</text>
</comment>
<keyword evidence="2" id="KW-0479">Metal-binding</keyword>
<dbReference type="GO" id="GO:0016787">
    <property type="term" value="F:hydrolase activity"/>
    <property type="evidence" value="ECO:0007669"/>
    <property type="project" value="UniProtKB-KW"/>
</dbReference>
<sequence>MPTTPEPQAVALFDVDRTLLARSSVLALAGPLHAAGLLPLAGLMRALREQLVFTRGGADHARMERGRRLVAAQVAGWDRRTVVEVVEAALHSHLAPLVFAEARALVTEHRRRGDAVALVTTAAVEVAEPIARLVGAQHVLASRLTAVDGRWTGDLDVYAYGPHKAVMARDLADEHGYDLARSTAYSDSVTDLPLLELVGRPHAVNPDRALLRAARGRQWPVLRFAPLPRRGRGAA</sequence>
<keyword evidence="3 5" id="KW-0378">Hydrolase</keyword>
<dbReference type="InterPro" id="IPR050582">
    <property type="entry name" value="HAD-like_SerB"/>
</dbReference>
<protein>
    <submittedName>
        <fullName evidence="5">HAD superfamily hydrolase (TIGR01490 family)</fullName>
    </submittedName>
</protein>
<keyword evidence="4" id="KW-0460">Magnesium</keyword>
<dbReference type="Proteomes" id="UP000276232">
    <property type="component" value="Unassembled WGS sequence"/>
</dbReference>
<dbReference type="EMBL" id="RJKN01000002">
    <property type="protein sequence ID" value="ROP44572.1"/>
    <property type="molecule type" value="Genomic_DNA"/>
</dbReference>
<dbReference type="InterPro" id="IPR006385">
    <property type="entry name" value="HAD_hydro_SerB1"/>
</dbReference>
<evidence type="ECO:0000256" key="3">
    <source>
        <dbReference type="ARBA" id="ARBA00022801"/>
    </source>
</evidence>
<dbReference type="OrthoDB" id="25607at2"/>
<dbReference type="Pfam" id="PF12710">
    <property type="entry name" value="HAD"/>
    <property type="match status" value="1"/>
</dbReference>
<dbReference type="NCBIfam" id="TIGR01488">
    <property type="entry name" value="HAD-SF-IB"/>
    <property type="match status" value="1"/>
</dbReference>
<organism evidence="5 6">
    <name type="scientific">Pseudokineococcus lusitanus</name>
    <dbReference type="NCBI Taxonomy" id="763993"/>
    <lineage>
        <taxon>Bacteria</taxon>
        <taxon>Bacillati</taxon>
        <taxon>Actinomycetota</taxon>
        <taxon>Actinomycetes</taxon>
        <taxon>Kineosporiales</taxon>
        <taxon>Kineosporiaceae</taxon>
        <taxon>Pseudokineococcus</taxon>
    </lineage>
</organism>
<evidence type="ECO:0000256" key="4">
    <source>
        <dbReference type="ARBA" id="ARBA00022842"/>
    </source>
</evidence>